<dbReference type="Gene3D" id="3.40.50.300">
    <property type="entry name" value="P-loop containing nucleotide triphosphate hydrolases"/>
    <property type="match status" value="1"/>
</dbReference>
<dbReference type="Proteomes" id="UP001232445">
    <property type="component" value="Unassembled WGS sequence"/>
</dbReference>
<dbReference type="Pfam" id="PF07728">
    <property type="entry name" value="AAA_5"/>
    <property type="match status" value="1"/>
</dbReference>
<dbReference type="PANTHER" id="PTHR37291">
    <property type="entry name" value="5-METHYLCYTOSINE-SPECIFIC RESTRICTION ENZYME B"/>
    <property type="match status" value="1"/>
</dbReference>
<comment type="caution">
    <text evidence="2">The sequence shown here is derived from an EMBL/GenBank/DDBJ whole genome shotgun (WGS) entry which is preliminary data.</text>
</comment>
<dbReference type="InterPro" id="IPR052934">
    <property type="entry name" value="Methyl-DNA_Rec/Restrict_Enz"/>
</dbReference>
<dbReference type="InterPro" id="IPR019722">
    <property type="entry name" value="HI_0552_fam"/>
</dbReference>
<dbReference type="SUPFAM" id="SSF52540">
    <property type="entry name" value="P-loop containing nucleoside triphosphate hydrolases"/>
    <property type="match status" value="2"/>
</dbReference>
<accession>A0ABU0CQS1</accession>
<keyword evidence="3" id="KW-1185">Reference proteome</keyword>
<gene>
    <name evidence="2" type="ORF">J2S00_001554</name>
</gene>
<evidence type="ECO:0000259" key="1">
    <source>
        <dbReference type="Pfam" id="PF07728"/>
    </source>
</evidence>
<evidence type="ECO:0000313" key="3">
    <source>
        <dbReference type="Proteomes" id="UP001232445"/>
    </source>
</evidence>
<evidence type="ECO:0000313" key="2">
    <source>
        <dbReference type="EMBL" id="MDQ0338768.1"/>
    </source>
</evidence>
<dbReference type="InterPro" id="IPR027417">
    <property type="entry name" value="P-loop_NTPase"/>
</dbReference>
<sequence length="668" mass="77898">MINRLNLRVYLEWHNKATDKSANSLQDHNDYLQFVKQWADEQHVNSNRYFVWTSQDGDEQEYLSLTDYLRDSSYQQQYQNHVNHNHDWVRIGVVVPKEEVVQWDNIEEKLAQWLKELLPLYDYTTGGKNHMLLPSSLRNLFSPGRRQASYKMVLTLALLNTMDQNGIARLSDVAEDAIAYYKQREDKGEIIENSKTELVKSDWKDPGYIRRLLLKNPYRHMQDVLEKIEHEQVEYLRFKPEMWKEMNQDVIAALRVYATEALQDYYSSLSDNLEKSESVVLNIPAKEGLSHIQSYIRSKGFYYSDRFIENFYLSLKTKPFVILAGTSGTGKTKLVELFAEAMGATEKNGRFRLIPVRPDWSDPSDLLGYADLQGEFRPGPLTAVLQDALRPENRDKPYFVCLDEMNLARVEHYFSDLLSVMETRKWDEQKKTIVTHQLLDSAPNTTNGSAPNDLYIPDNVYIIGTVNMDETTHPFSKKVLDRANTIELNEVNLEASLDFYLEETRERETAEQQVFGNSFLKADYLILKDAFTGENEPLIRRTVQKLSEINGILAGAHLQVGFRVRDEILFYMLYNDRFQLMPEQEALDFQIMQKILPRIQGSSMNIKRILVELFNTLGNTNLSEQDHGLYDEMKLRVEANSPYRRSLSKLAEMVRRFEEDGFTSFWMA</sequence>
<organism evidence="2 3">
    <name type="scientific">Caldalkalibacillus uzonensis</name>
    <dbReference type="NCBI Taxonomy" id="353224"/>
    <lineage>
        <taxon>Bacteria</taxon>
        <taxon>Bacillati</taxon>
        <taxon>Bacillota</taxon>
        <taxon>Bacilli</taxon>
        <taxon>Bacillales</taxon>
        <taxon>Bacillaceae</taxon>
        <taxon>Caldalkalibacillus</taxon>
    </lineage>
</organism>
<proteinExistence type="predicted"/>
<feature type="domain" description="ATPase dynein-related AAA" evidence="1">
    <location>
        <begin position="321"/>
        <end position="482"/>
    </location>
</feature>
<dbReference type="RefSeq" id="WP_307337686.1">
    <property type="nucleotide sequence ID" value="NZ_JAUSUQ010000005.1"/>
</dbReference>
<dbReference type="EMBL" id="JAUSUQ010000005">
    <property type="protein sequence ID" value="MDQ0338768.1"/>
    <property type="molecule type" value="Genomic_DNA"/>
</dbReference>
<dbReference type="InterPro" id="IPR011704">
    <property type="entry name" value="ATPase_dyneun-rel_AAA"/>
</dbReference>
<name>A0ABU0CQS1_9BACI</name>
<protein>
    <submittedName>
        <fullName evidence="2">MoxR-like ATPase</fullName>
    </submittedName>
</protein>
<dbReference type="Pfam" id="PF10786">
    <property type="entry name" value="HI_0552"/>
    <property type="match status" value="1"/>
</dbReference>
<dbReference type="PANTHER" id="PTHR37291:SF1">
    <property type="entry name" value="TYPE IV METHYL-DIRECTED RESTRICTION ENZYME ECOKMCRB SUBUNIT"/>
    <property type="match status" value="1"/>
</dbReference>
<reference evidence="2 3" key="1">
    <citation type="submission" date="2023-07" db="EMBL/GenBank/DDBJ databases">
        <title>Genomic Encyclopedia of Type Strains, Phase IV (KMG-IV): sequencing the most valuable type-strain genomes for metagenomic binning, comparative biology and taxonomic classification.</title>
        <authorList>
            <person name="Goeker M."/>
        </authorList>
    </citation>
    <scope>NUCLEOTIDE SEQUENCE [LARGE SCALE GENOMIC DNA]</scope>
    <source>
        <strain evidence="2 3">DSM 17740</strain>
    </source>
</reference>